<protein>
    <submittedName>
        <fullName evidence="2">Uncharacterized protein</fullName>
    </submittedName>
</protein>
<evidence type="ECO:0000256" key="1">
    <source>
        <dbReference type="SAM" id="MobiDB-lite"/>
    </source>
</evidence>
<accession>A0A835R3T3</accession>
<dbReference type="Proteomes" id="UP000639772">
    <property type="component" value="Unassembled WGS sequence"/>
</dbReference>
<evidence type="ECO:0000313" key="2">
    <source>
        <dbReference type="EMBL" id="KAG0483889.1"/>
    </source>
</evidence>
<gene>
    <name evidence="2" type="ORF">HPP92_011973</name>
</gene>
<proteinExistence type="predicted"/>
<dbReference type="EMBL" id="JADCNM010000005">
    <property type="protein sequence ID" value="KAG0483889.1"/>
    <property type="molecule type" value="Genomic_DNA"/>
</dbReference>
<organism evidence="2 3">
    <name type="scientific">Vanilla planifolia</name>
    <name type="common">Vanilla</name>
    <dbReference type="NCBI Taxonomy" id="51239"/>
    <lineage>
        <taxon>Eukaryota</taxon>
        <taxon>Viridiplantae</taxon>
        <taxon>Streptophyta</taxon>
        <taxon>Embryophyta</taxon>
        <taxon>Tracheophyta</taxon>
        <taxon>Spermatophyta</taxon>
        <taxon>Magnoliopsida</taxon>
        <taxon>Liliopsida</taxon>
        <taxon>Asparagales</taxon>
        <taxon>Orchidaceae</taxon>
        <taxon>Vanilloideae</taxon>
        <taxon>Vanilleae</taxon>
        <taxon>Vanilla</taxon>
    </lineage>
</organism>
<comment type="caution">
    <text evidence="2">The sequence shown here is derived from an EMBL/GenBank/DDBJ whole genome shotgun (WGS) entry which is preliminary data.</text>
</comment>
<dbReference type="AlphaFoldDB" id="A0A835R3T3"/>
<evidence type="ECO:0000313" key="3">
    <source>
        <dbReference type="Proteomes" id="UP000639772"/>
    </source>
</evidence>
<sequence length="116" mass="11847">MELIKTRAANEEAGLMLGMNAGEGGEDPLLNDCATSSGSVASSSGAAMDRSVIGDHSAVAQSEDNNCARLDGSGTGMNKEDGIEGDNTQAVVSGMLQAYGVSEQREKLFGAHACLH</sequence>
<reference evidence="2 3" key="1">
    <citation type="journal article" date="2020" name="Nat. Food">
        <title>A phased Vanilla planifolia genome enables genetic improvement of flavour and production.</title>
        <authorList>
            <person name="Hasing T."/>
            <person name="Tang H."/>
            <person name="Brym M."/>
            <person name="Khazi F."/>
            <person name="Huang T."/>
            <person name="Chambers A.H."/>
        </authorList>
    </citation>
    <scope>NUCLEOTIDE SEQUENCE [LARGE SCALE GENOMIC DNA]</scope>
    <source>
        <tissue evidence="2">Leaf</tissue>
    </source>
</reference>
<name>A0A835R3T3_VANPL</name>
<feature type="region of interest" description="Disordered" evidence="1">
    <location>
        <begin position="66"/>
        <end position="85"/>
    </location>
</feature>